<feature type="chain" id="PRO_5039206325" evidence="7">
    <location>
        <begin position="26"/>
        <end position="303"/>
    </location>
</feature>
<evidence type="ECO:0000259" key="8">
    <source>
        <dbReference type="PROSITE" id="PS50847"/>
    </source>
</evidence>
<dbReference type="RefSeq" id="WP_023392245.1">
    <property type="nucleotide sequence ID" value="NZ_KI535341.1"/>
</dbReference>
<dbReference type="Proteomes" id="UP000019050">
    <property type="component" value="Unassembled WGS sequence"/>
</dbReference>
<feature type="compositionally biased region" description="Low complexity" evidence="5">
    <location>
        <begin position="198"/>
        <end position="208"/>
    </location>
</feature>
<dbReference type="InterPro" id="IPR019931">
    <property type="entry name" value="LPXTG_anchor"/>
</dbReference>
<feature type="compositionally biased region" description="Basic and acidic residues" evidence="5">
    <location>
        <begin position="256"/>
        <end position="268"/>
    </location>
</feature>
<dbReference type="HOGENOM" id="CLU_917097_0_0_9"/>
<name>W1Q205_ABIDE</name>
<feature type="compositionally biased region" description="Basic and acidic residues" evidence="5">
    <location>
        <begin position="225"/>
        <end position="249"/>
    </location>
</feature>
<dbReference type="PROSITE" id="PS50847">
    <property type="entry name" value="GRAM_POS_ANCHORING"/>
    <property type="match status" value="1"/>
</dbReference>
<feature type="transmembrane region" description="Helical" evidence="6">
    <location>
        <begin position="279"/>
        <end position="298"/>
    </location>
</feature>
<dbReference type="STRING" id="592010.GCWU000182_001605"/>
<comment type="caution">
    <text evidence="9">The sequence shown here is derived from an EMBL/GenBank/DDBJ whole genome shotgun (WGS) entry which is preliminary data.</text>
</comment>
<proteinExistence type="predicted"/>
<keyword evidence="6" id="KW-1133">Transmembrane helix</keyword>
<keyword evidence="4" id="KW-0572">Peptidoglycan-anchor</keyword>
<keyword evidence="6" id="KW-0812">Transmembrane</keyword>
<feature type="compositionally biased region" description="Low complexity" evidence="5">
    <location>
        <begin position="214"/>
        <end position="224"/>
    </location>
</feature>
<evidence type="ECO:0000256" key="2">
    <source>
        <dbReference type="ARBA" id="ARBA00022525"/>
    </source>
</evidence>
<keyword evidence="2" id="KW-0964">Secreted</keyword>
<dbReference type="GeneID" id="84817182"/>
<evidence type="ECO:0000256" key="5">
    <source>
        <dbReference type="SAM" id="MobiDB-lite"/>
    </source>
</evidence>
<evidence type="ECO:0000256" key="3">
    <source>
        <dbReference type="ARBA" id="ARBA00022729"/>
    </source>
</evidence>
<reference evidence="9" key="1">
    <citation type="submission" date="2013-06" db="EMBL/GenBank/DDBJ databases">
        <authorList>
            <person name="Weinstock G."/>
            <person name="Sodergren E."/>
            <person name="Clifton S."/>
            <person name="Fulton L."/>
            <person name="Fulton B."/>
            <person name="Courtney L."/>
            <person name="Fronick C."/>
            <person name="Harrison M."/>
            <person name="Strong C."/>
            <person name="Farmer C."/>
            <person name="Delahaunty K."/>
            <person name="Markovic C."/>
            <person name="Hall O."/>
            <person name="Minx P."/>
            <person name="Tomlinson C."/>
            <person name="Mitreva M."/>
            <person name="Nelson J."/>
            <person name="Hou S."/>
            <person name="Wollam A."/>
            <person name="Pepin K.H."/>
            <person name="Johnson M."/>
            <person name="Bhonagiri V."/>
            <person name="Nash W.E."/>
            <person name="Warren W."/>
            <person name="Chinwalla A."/>
            <person name="Mardis E.R."/>
            <person name="Wilson R.K."/>
        </authorList>
    </citation>
    <scope>NUCLEOTIDE SEQUENCE [LARGE SCALE GENOMIC DNA]</scope>
    <source>
        <strain evidence="9">ATCC 49176</strain>
    </source>
</reference>
<evidence type="ECO:0000256" key="1">
    <source>
        <dbReference type="ARBA" id="ARBA00022512"/>
    </source>
</evidence>
<dbReference type="AlphaFoldDB" id="W1Q205"/>
<feature type="signal peptide" evidence="7">
    <location>
        <begin position="1"/>
        <end position="25"/>
    </location>
</feature>
<dbReference type="NCBIfam" id="TIGR01167">
    <property type="entry name" value="LPXTG_anchor"/>
    <property type="match status" value="1"/>
</dbReference>
<protein>
    <submittedName>
        <fullName evidence="9">LPXTG-motif protein cell wall anchor domain protein</fullName>
    </submittedName>
</protein>
<organism evidence="9 10">
    <name type="scientific">Abiotrophia defectiva ATCC 49176</name>
    <dbReference type="NCBI Taxonomy" id="592010"/>
    <lineage>
        <taxon>Bacteria</taxon>
        <taxon>Bacillati</taxon>
        <taxon>Bacillota</taxon>
        <taxon>Bacilli</taxon>
        <taxon>Lactobacillales</taxon>
        <taxon>Aerococcaceae</taxon>
        <taxon>Abiotrophia</taxon>
    </lineage>
</organism>
<keyword evidence="3 7" id="KW-0732">Signal</keyword>
<keyword evidence="10" id="KW-1185">Reference proteome</keyword>
<evidence type="ECO:0000313" key="10">
    <source>
        <dbReference type="Proteomes" id="UP000019050"/>
    </source>
</evidence>
<gene>
    <name evidence="9" type="ORF">GCWU000182_001605</name>
</gene>
<feature type="region of interest" description="Disordered" evidence="5">
    <location>
        <begin position="156"/>
        <end position="277"/>
    </location>
</feature>
<keyword evidence="1" id="KW-0134">Cell wall</keyword>
<feature type="domain" description="Gram-positive cocci surface proteins LPxTG" evidence="8">
    <location>
        <begin position="270"/>
        <end position="303"/>
    </location>
</feature>
<evidence type="ECO:0000256" key="7">
    <source>
        <dbReference type="SAM" id="SignalP"/>
    </source>
</evidence>
<evidence type="ECO:0000256" key="4">
    <source>
        <dbReference type="ARBA" id="ARBA00023088"/>
    </source>
</evidence>
<sequence>MKKWSKGILVLGLVASVLGSYPVAAQATASNNEAEASQVAQAKEHSIVRYVLVNAQDNTEGLVFYFLVEGNRDQAVSAAHKWLVEQGLEKDGMAGVKEYKPAKERETSEGLVTASVYDASQTIQNFATLKKKFDSYLAQLPLEDEADKQVLPVISLPAPKPEQKPTESSQASESKPAESKPAETSQASESKPAESKPAESSQSSASKPTESKPAESSQSSASKPSESKPNESSKSSESKPAESKSESKESQSSSKVEVKKETKRENKKGLPNTGEVDRLPFLLVGALLVLAAIGLVLMRRRRS</sequence>
<evidence type="ECO:0000313" key="9">
    <source>
        <dbReference type="EMBL" id="ESK65062.1"/>
    </source>
</evidence>
<dbReference type="Pfam" id="PF00746">
    <property type="entry name" value="Gram_pos_anchor"/>
    <property type="match status" value="1"/>
</dbReference>
<dbReference type="EMBL" id="ACIN03000014">
    <property type="protein sequence ID" value="ESK65062.1"/>
    <property type="molecule type" value="Genomic_DNA"/>
</dbReference>
<accession>W1Q205</accession>
<keyword evidence="6" id="KW-0472">Membrane</keyword>
<evidence type="ECO:0000256" key="6">
    <source>
        <dbReference type="SAM" id="Phobius"/>
    </source>
</evidence>